<gene>
    <name evidence="2" type="ORF">KFL_008080060</name>
</gene>
<proteinExistence type="predicted"/>
<name>A0A1Y1IQ03_KLENI</name>
<protein>
    <submittedName>
        <fullName evidence="2">Uncharacterized protein</fullName>
    </submittedName>
</protein>
<keyword evidence="3" id="KW-1185">Reference proteome</keyword>
<feature type="region of interest" description="Disordered" evidence="1">
    <location>
        <begin position="270"/>
        <end position="296"/>
    </location>
</feature>
<evidence type="ECO:0000313" key="2">
    <source>
        <dbReference type="EMBL" id="GAQ91569.1"/>
    </source>
</evidence>
<sequence length="353" mass="36506">MQTLISSCRAPLLQAPAAPPRLAAPPIRLGRLWADPTRGCDPNPLGRGFLPTTRTTSPSGPTYPSVVSADGHSAVWRNVTLSTIPVSLPLIGLVNYYQPILCLATVTPGSSAYSIGNPVISISYVSKNYVKEGLVYTNIIPPPPPPPPAPGTIVGQPGPAGRPGPPGVPGPAGVPGSYTGVPSSTTTLNVINVIIIINVGQPPCREGDVSDTRITNTSILVGNTTQCNTTEISTVTNTTTCAVPGRANVRVNTTTTTNTLCLPVVTEPPPVNVTGTPTPTPTNTTNITGTPTPTPTNMINITGTPTPFPTPTNDTLVPIPTPSNGTVITDPAVISSPLPTTRRQPRQTRVSRT</sequence>
<organism evidence="2 3">
    <name type="scientific">Klebsormidium nitens</name>
    <name type="common">Green alga</name>
    <name type="synonym">Ulothrix nitens</name>
    <dbReference type="NCBI Taxonomy" id="105231"/>
    <lineage>
        <taxon>Eukaryota</taxon>
        <taxon>Viridiplantae</taxon>
        <taxon>Streptophyta</taxon>
        <taxon>Klebsormidiophyceae</taxon>
        <taxon>Klebsormidiales</taxon>
        <taxon>Klebsormidiaceae</taxon>
        <taxon>Klebsormidium</taxon>
    </lineage>
</organism>
<accession>A0A1Y1IQ03</accession>
<dbReference type="Proteomes" id="UP000054558">
    <property type="component" value="Unassembled WGS sequence"/>
</dbReference>
<reference evidence="2 3" key="1">
    <citation type="journal article" date="2014" name="Nat. Commun.">
        <title>Klebsormidium flaccidum genome reveals primary factors for plant terrestrial adaptation.</title>
        <authorList>
            <person name="Hori K."/>
            <person name="Maruyama F."/>
            <person name="Fujisawa T."/>
            <person name="Togashi T."/>
            <person name="Yamamoto N."/>
            <person name="Seo M."/>
            <person name="Sato S."/>
            <person name="Yamada T."/>
            <person name="Mori H."/>
            <person name="Tajima N."/>
            <person name="Moriyama T."/>
            <person name="Ikeuchi M."/>
            <person name="Watanabe M."/>
            <person name="Wada H."/>
            <person name="Kobayashi K."/>
            <person name="Saito M."/>
            <person name="Masuda T."/>
            <person name="Sasaki-Sekimoto Y."/>
            <person name="Mashiguchi K."/>
            <person name="Awai K."/>
            <person name="Shimojima M."/>
            <person name="Masuda S."/>
            <person name="Iwai M."/>
            <person name="Nobusawa T."/>
            <person name="Narise T."/>
            <person name="Kondo S."/>
            <person name="Saito H."/>
            <person name="Sato R."/>
            <person name="Murakawa M."/>
            <person name="Ihara Y."/>
            <person name="Oshima-Yamada Y."/>
            <person name="Ohtaka K."/>
            <person name="Satoh M."/>
            <person name="Sonobe K."/>
            <person name="Ishii M."/>
            <person name="Ohtani R."/>
            <person name="Kanamori-Sato M."/>
            <person name="Honoki R."/>
            <person name="Miyazaki D."/>
            <person name="Mochizuki H."/>
            <person name="Umetsu J."/>
            <person name="Higashi K."/>
            <person name="Shibata D."/>
            <person name="Kamiya Y."/>
            <person name="Sato N."/>
            <person name="Nakamura Y."/>
            <person name="Tabata S."/>
            <person name="Ida S."/>
            <person name="Kurokawa K."/>
            <person name="Ohta H."/>
        </authorList>
    </citation>
    <scope>NUCLEOTIDE SEQUENCE [LARGE SCALE GENOMIC DNA]</scope>
    <source>
        <strain evidence="2 3">NIES-2285</strain>
    </source>
</reference>
<evidence type="ECO:0000313" key="3">
    <source>
        <dbReference type="Proteomes" id="UP000054558"/>
    </source>
</evidence>
<evidence type="ECO:0000256" key="1">
    <source>
        <dbReference type="SAM" id="MobiDB-lite"/>
    </source>
</evidence>
<dbReference type="Gene3D" id="1.20.5.320">
    <property type="entry name" value="6-Phosphogluconate Dehydrogenase, domain 3"/>
    <property type="match status" value="1"/>
</dbReference>
<feature type="compositionally biased region" description="Basic residues" evidence="1">
    <location>
        <begin position="343"/>
        <end position="353"/>
    </location>
</feature>
<feature type="region of interest" description="Disordered" evidence="1">
    <location>
        <begin position="146"/>
        <end position="174"/>
    </location>
</feature>
<feature type="compositionally biased region" description="Pro residues" evidence="1">
    <location>
        <begin position="160"/>
        <end position="169"/>
    </location>
</feature>
<dbReference type="AlphaFoldDB" id="A0A1Y1IQ03"/>
<feature type="region of interest" description="Disordered" evidence="1">
    <location>
        <begin position="322"/>
        <end position="353"/>
    </location>
</feature>
<feature type="compositionally biased region" description="Low complexity" evidence="1">
    <location>
        <begin position="272"/>
        <end position="296"/>
    </location>
</feature>
<dbReference type="EMBL" id="DF237757">
    <property type="protein sequence ID" value="GAQ91569.1"/>
    <property type="molecule type" value="Genomic_DNA"/>
</dbReference>